<dbReference type="EMBL" id="BK014667">
    <property type="protein sequence ID" value="DAD67093.1"/>
    <property type="molecule type" value="Genomic_DNA"/>
</dbReference>
<name>A0A8S5LAR7_9CAUD</name>
<proteinExistence type="predicted"/>
<accession>A0A8S5LAR7</accession>
<organism evidence="1">
    <name type="scientific">Podoviridae sp. ctBev14</name>
    <dbReference type="NCBI Taxonomy" id="2823556"/>
    <lineage>
        <taxon>Viruses</taxon>
        <taxon>Duplodnaviria</taxon>
        <taxon>Heunggongvirae</taxon>
        <taxon>Uroviricota</taxon>
        <taxon>Caudoviricetes</taxon>
    </lineage>
</organism>
<protein>
    <submittedName>
        <fullName evidence="1">Uncharacterized protein</fullName>
    </submittedName>
</protein>
<sequence>MAKKPTKINIHCENQKALAELMKDCTYEGVIHKGAQWLKFYKNKKYFCAMQVTTNVSDEVFVNEVGVPF</sequence>
<evidence type="ECO:0000313" key="1">
    <source>
        <dbReference type="EMBL" id="DAD67093.1"/>
    </source>
</evidence>
<reference evidence="1" key="1">
    <citation type="journal article" date="2021" name="Proc. Natl. Acad. Sci. U.S.A.">
        <title>A Catalog of Tens of Thousands of Viruses from Human Metagenomes Reveals Hidden Associations with Chronic Diseases.</title>
        <authorList>
            <person name="Tisza M.J."/>
            <person name="Buck C.B."/>
        </authorList>
    </citation>
    <scope>NUCLEOTIDE SEQUENCE</scope>
    <source>
        <strain evidence="1">CtBev14</strain>
    </source>
</reference>